<dbReference type="PROSITE" id="PS51094">
    <property type="entry name" value="PTS_EIIA_TYPE_2"/>
    <property type="match status" value="1"/>
</dbReference>
<dbReference type="AlphaFoldDB" id="A0A2V4DXP7"/>
<gene>
    <name evidence="2" type="ORF">DKK79_07755</name>
</gene>
<feature type="domain" description="PTS EIIA type-2" evidence="1">
    <location>
        <begin position="2"/>
        <end position="143"/>
    </location>
</feature>
<dbReference type="Pfam" id="PF00359">
    <property type="entry name" value="PTS_EIIA_2"/>
    <property type="match status" value="1"/>
</dbReference>
<organism evidence="2 3">
    <name type="scientific">Gilliamella apicola</name>
    <dbReference type="NCBI Taxonomy" id="1196095"/>
    <lineage>
        <taxon>Bacteria</taxon>
        <taxon>Pseudomonadati</taxon>
        <taxon>Pseudomonadota</taxon>
        <taxon>Gammaproteobacteria</taxon>
        <taxon>Orbales</taxon>
        <taxon>Orbaceae</taxon>
        <taxon>Gilliamella</taxon>
    </lineage>
</organism>
<dbReference type="Proteomes" id="UP000247483">
    <property type="component" value="Unassembled WGS sequence"/>
</dbReference>
<evidence type="ECO:0000259" key="1">
    <source>
        <dbReference type="PROSITE" id="PS51094"/>
    </source>
</evidence>
<protein>
    <recommendedName>
        <fullName evidence="1">PTS EIIA type-2 domain-containing protein</fullName>
    </recommendedName>
</protein>
<dbReference type="RefSeq" id="WP_110423583.1">
    <property type="nucleotide sequence ID" value="NZ_QGLP01000005.1"/>
</dbReference>
<reference evidence="2 3" key="1">
    <citation type="submission" date="2018-05" db="EMBL/GenBank/DDBJ databases">
        <title>Reference genomes for bee gut microbiota database.</title>
        <authorList>
            <person name="Ellegaard K.M."/>
        </authorList>
    </citation>
    <scope>NUCLEOTIDE SEQUENCE [LARGE SCALE GENOMIC DNA]</scope>
    <source>
        <strain evidence="2 3">ESL0177</strain>
    </source>
</reference>
<accession>A0A2V4DXP7</accession>
<dbReference type="Gene3D" id="3.40.930.10">
    <property type="entry name" value="Mannitol-specific EII, Chain A"/>
    <property type="match status" value="1"/>
</dbReference>
<dbReference type="SUPFAM" id="SSF55804">
    <property type="entry name" value="Phoshotransferase/anion transport protein"/>
    <property type="match status" value="1"/>
</dbReference>
<dbReference type="InterPro" id="IPR051541">
    <property type="entry name" value="PTS_SugarTrans_NitroReg"/>
</dbReference>
<dbReference type="PANTHER" id="PTHR47738:SF2">
    <property type="entry name" value="PTS SYSTEM FRUCTOSE-LIKE EIIA COMPONENT"/>
    <property type="match status" value="1"/>
</dbReference>
<dbReference type="InterPro" id="IPR016152">
    <property type="entry name" value="PTrfase/Anion_transptr"/>
</dbReference>
<dbReference type="InterPro" id="IPR002178">
    <property type="entry name" value="PTS_EIIA_type-2_dom"/>
</dbReference>
<evidence type="ECO:0000313" key="3">
    <source>
        <dbReference type="Proteomes" id="UP000247483"/>
    </source>
</evidence>
<proteinExistence type="predicted"/>
<evidence type="ECO:0000313" key="2">
    <source>
        <dbReference type="EMBL" id="PXZ04249.1"/>
    </source>
</evidence>
<dbReference type="EMBL" id="QGLP01000005">
    <property type="protein sequence ID" value="PXZ04249.1"/>
    <property type="molecule type" value="Genomic_DNA"/>
</dbReference>
<dbReference type="PANTHER" id="PTHR47738">
    <property type="entry name" value="PTS SYSTEM FRUCTOSE-LIKE EIIA COMPONENT-RELATED"/>
    <property type="match status" value="1"/>
</dbReference>
<sequence length="145" mass="16226">MEPIPILPVELTNDVISHKSLVIKLMAEQSKVYLRDLNKFSDDVMQHEQEMETDVLPNIALPHSKSDAVKTPFIVVAKYNQGIVWNNGNKVKLMVLIGAPQNANKEHLIIIAKLASNLADDNFIGVLLNSDIQQIVAEKIRGLYE</sequence>
<name>A0A2V4DXP7_9GAMM</name>
<comment type="caution">
    <text evidence="2">The sequence shown here is derived from an EMBL/GenBank/DDBJ whole genome shotgun (WGS) entry which is preliminary data.</text>
</comment>